<name>A0A208ZVB3_YERIN</name>
<gene>
    <name evidence="1" type="ORF">CBW57_17585</name>
</gene>
<accession>A0A208ZVB3</accession>
<evidence type="ECO:0000313" key="1">
    <source>
        <dbReference type="EMBL" id="OVZ84358.1"/>
    </source>
</evidence>
<comment type="caution">
    <text evidence="1">The sequence shown here is derived from an EMBL/GenBank/DDBJ whole genome shotgun (WGS) entry which is preliminary data.</text>
</comment>
<dbReference type="Gene3D" id="3.40.50.2300">
    <property type="match status" value="1"/>
</dbReference>
<dbReference type="SUPFAM" id="SSF52172">
    <property type="entry name" value="CheY-like"/>
    <property type="match status" value="1"/>
</dbReference>
<dbReference type="EMBL" id="NHOI01000027">
    <property type="protein sequence ID" value="OVZ84358.1"/>
    <property type="molecule type" value="Genomic_DNA"/>
</dbReference>
<sequence>MILIVEDDEHKSSQINDIYTLLEYDINKRTIVDNVKDAVRYLVKNIPFKIVLDMSLPSHKALPGQGTPVPMPTGGIEVLFELKMKKLMNIPILILTQYPEIEVEGEPYPVDDSAEALKEIYGFTDIHACYYESKKNAEWINVTTEFLRN</sequence>
<evidence type="ECO:0008006" key="3">
    <source>
        <dbReference type="Google" id="ProtNLM"/>
    </source>
</evidence>
<organism evidence="1 2">
    <name type="scientific">Yersinia intermedia</name>
    <dbReference type="NCBI Taxonomy" id="631"/>
    <lineage>
        <taxon>Bacteria</taxon>
        <taxon>Pseudomonadati</taxon>
        <taxon>Pseudomonadota</taxon>
        <taxon>Gammaproteobacteria</taxon>
        <taxon>Enterobacterales</taxon>
        <taxon>Yersiniaceae</taxon>
        <taxon>Yersinia</taxon>
    </lineage>
</organism>
<proteinExistence type="predicted"/>
<protein>
    <recommendedName>
        <fullName evidence="3">Response regulator</fullName>
    </recommendedName>
</protein>
<dbReference type="AlphaFoldDB" id="A0A208ZVB3"/>
<evidence type="ECO:0000313" key="2">
    <source>
        <dbReference type="Proteomes" id="UP000196440"/>
    </source>
</evidence>
<dbReference type="InterPro" id="IPR011006">
    <property type="entry name" value="CheY-like_superfamily"/>
</dbReference>
<reference evidence="1 2" key="1">
    <citation type="submission" date="2017-05" db="EMBL/GenBank/DDBJ databases">
        <title>Whole genome sequencing of Yersinia kristensenii.</title>
        <authorList>
            <person name="Campioni F."/>
        </authorList>
    </citation>
    <scope>NUCLEOTIDE SEQUENCE [LARGE SCALE GENOMIC DNA]</scope>
    <source>
        <strain evidence="1 2">CFSAN060536</strain>
    </source>
</reference>
<dbReference type="Proteomes" id="UP000196440">
    <property type="component" value="Unassembled WGS sequence"/>
</dbReference>